<dbReference type="InterPro" id="IPR025614">
    <property type="entry name" value="Cell_morpho_N"/>
</dbReference>
<dbReference type="Proteomes" id="UP000887577">
    <property type="component" value="Unplaced"/>
</dbReference>
<keyword evidence="3" id="KW-1185">Reference proteome</keyword>
<dbReference type="PANTHER" id="PTHR12295">
    <property type="entry name" value="FURRY-RELATED"/>
    <property type="match status" value="1"/>
</dbReference>
<dbReference type="GO" id="GO:0031175">
    <property type="term" value="P:neuron projection development"/>
    <property type="evidence" value="ECO:0007669"/>
    <property type="project" value="TreeGrafter"/>
</dbReference>
<dbReference type="GO" id="GO:0000902">
    <property type="term" value="P:cell morphogenesis"/>
    <property type="evidence" value="ECO:0007669"/>
    <property type="project" value="InterPro"/>
</dbReference>
<accession>A0A914YZJ8</accession>
<evidence type="ECO:0000259" key="2">
    <source>
        <dbReference type="Pfam" id="PF14222"/>
    </source>
</evidence>
<name>A0A914YZJ8_9BILA</name>
<dbReference type="Pfam" id="PF14222">
    <property type="entry name" value="MOR2-PAG1_N"/>
    <property type="match status" value="1"/>
</dbReference>
<reference evidence="4" key="1">
    <citation type="submission" date="2022-11" db="UniProtKB">
        <authorList>
            <consortium name="WormBaseParasite"/>
        </authorList>
    </citation>
    <scope>IDENTIFICATION</scope>
</reference>
<feature type="domain" description="Cell morphogenesis protein N-terminal" evidence="2">
    <location>
        <begin position="145"/>
        <end position="626"/>
    </location>
</feature>
<evidence type="ECO:0000256" key="1">
    <source>
        <dbReference type="SAM" id="MobiDB-lite"/>
    </source>
</evidence>
<dbReference type="WBParaSite" id="PSU_v2.g5367.t1">
    <property type="protein sequence ID" value="PSU_v2.g5367.t1"/>
    <property type="gene ID" value="PSU_v2.g5367"/>
</dbReference>
<feature type="region of interest" description="Disordered" evidence="1">
    <location>
        <begin position="1"/>
        <end position="22"/>
    </location>
</feature>
<feature type="compositionally biased region" description="Basic and acidic residues" evidence="1">
    <location>
        <begin position="1"/>
        <end position="16"/>
    </location>
</feature>
<evidence type="ECO:0000313" key="4">
    <source>
        <dbReference type="WBParaSite" id="PSU_v2.g5367.t1"/>
    </source>
</evidence>
<evidence type="ECO:0000313" key="3">
    <source>
        <dbReference type="Proteomes" id="UP000887577"/>
    </source>
</evidence>
<protein>
    <submittedName>
        <fullName evidence="4">Cell morphogenesis protein N-terminal domain-containing protein</fullName>
    </submittedName>
</protein>
<dbReference type="InterPro" id="IPR039867">
    <property type="entry name" value="Furry/Tao3/Mor2"/>
</dbReference>
<dbReference type="SUPFAM" id="SSF48371">
    <property type="entry name" value="ARM repeat"/>
    <property type="match status" value="1"/>
</dbReference>
<organism evidence="3 4">
    <name type="scientific">Panagrolaimus superbus</name>
    <dbReference type="NCBI Taxonomy" id="310955"/>
    <lineage>
        <taxon>Eukaryota</taxon>
        <taxon>Metazoa</taxon>
        <taxon>Ecdysozoa</taxon>
        <taxon>Nematoda</taxon>
        <taxon>Chromadorea</taxon>
        <taxon>Rhabditida</taxon>
        <taxon>Tylenchina</taxon>
        <taxon>Panagrolaimomorpha</taxon>
        <taxon>Panagrolaimoidea</taxon>
        <taxon>Panagrolaimidae</taxon>
        <taxon>Panagrolaimus</taxon>
    </lineage>
</organism>
<sequence>MAARRVGNDLSRRKSDPTSSKLGNNEAVVAAELPWGSLKVVGNMSIDFHSLPAKFTVQNLLLEIFSMFEKKIQYACIEEPLDKFLNKSLKRCDDTYLDNLLRTLGNVSEVCLPSILEALIKWYEEQISLRKRSSTRAAYGVNLHNCLIVAETFAEVIGVLSQTHAKLVQKTFFTLLNEYRKETPLTQSVVTNIISLLMALKFFRIKTSQVSEIEQGVSFLDELASYYLEIDLKQKDLKHAIVGLLVEILLPVAAQIKTEANIPALIAFVDKLYVPTLELINKKQHKMAAYPLLTCLLCISQSKFFLNNWVQFLNTTLSNLKNRDPKISRVALESLYRLLWVYIIRNNCEGNTQTRNRLECICNSIFPKGNRSVVPRDAPLNIFVKIIHFIAQQKLDIAFKDIIFDLLGCTRVTRSNTITIYPERMNIGIRALMVIADGLQQKEGPPGMPRTIVPVASGTIQRMRKTYLTRPLTADVARSIGLELYYLPCRKAFDAILRTLDTDVGKCLMLTSSRTKGKEPDDLIGSDMKPKLDLFRTCIAAIPRLLPEPMPHHDLIDLLTRMTVHMDEELRQTAYLTLQNLITECADWREDIIHTYINFLTNHIQDTFPVLLESAVRFLLQLLCFWKSAIQQEKKKENLQPTLNGIGTIISSIGRGTTTISNSAGVMIPPNSVTNASSHQSVQSEGGNAIGQPHLSPLMNNASAIALHNVEGLALALLCQTRVQGKKMAISLLREVKSLFSLMELHDKPVLTVLDEATPYVLNKYIEHVPLAERQSWNQDFASACDKICTIDTDDNLVNSDKGNEYMHWDTWACALSGYCEYKFLPEQCPTAVNFAWPTLFVRLNACNQFVDPNNPQNENRASLLRSSRSKATASTLCGEALDQGSYLSLWQKYLVMSCALTQPPSQHTSVLARSFSPNGNLDSIDSVRSMTSSFRGHRTSAQVNCVHLFQKISSMLRWEQTRDMRDNVVLGIGSTNPRCFDLLLEELLTKGILREAQERKNESNVRRRKRRDLLRLQVVRVIEIAMFRGLLSASNLVDSQTGQLSHILLDLFSAIRVNVESDSDRDISTITSLRLHFAKTITLMVNSIPRKLYHSFGF</sequence>
<dbReference type="InterPro" id="IPR016024">
    <property type="entry name" value="ARM-type_fold"/>
</dbReference>
<dbReference type="AlphaFoldDB" id="A0A914YZJ8"/>
<dbReference type="GO" id="GO:0030427">
    <property type="term" value="C:site of polarized growth"/>
    <property type="evidence" value="ECO:0007669"/>
    <property type="project" value="TreeGrafter"/>
</dbReference>
<proteinExistence type="predicted"/>
<dbReference type="PANTHER" id="PTHR12295:SF30">
    <property type="entry name" value="PROTEIN FURRY"/>
    <property type="match status" value="1"/>
</dbReference>
<dbReference type="GO" id="GO:0005938">
    <property type="term" value="C:cell cortex"/>
    <property type="evidence" value="ECO:0007669"/>
    <property type="project" value="TreeGrafter"/>
</dbReference>